<evidence type="ECO:0000313" key="4">
    <source>
        <dbReference type="Proteomes" id="UP000292886"/>
    </source>
</evidence>
<protein>
    <submittedName>
        <fullName evidence="3">Uncharacterized protein</fullName>
    </submittedName>
</protein>
<feature type="region of interest" description="Disordered" evidence="1">
    <location>
        <begin position="305"/>
        <end position="342"/>
    </location>
</feature>
<proteinExistence type="predicted"/>
<evidence type="ECO:0000256" key="1">
    <source>
        <dbReference type="SAM" id="MobiDB-lite"/>
    </source>
</evidence>
<keyword evidence="2" id="KW-1133">Transmembrane helix</keyword>
<sequence length="423" mass="46807">MAMTSKMALEQIEGLQSECKEGVRDIPGITELQGNHETLKNNLGLNSSANDAMFNASDNKIESSIQLLSDSIHQMIGNYNSYFQGAVSEWLSSLPEYNRLPLIEELSHSNKILDMVDSTVDYEQEGEESSFGTHTNGATRVRAVNTLGQIGGLLAVFATEALLSSGEKKPQTKELNIKQPRSIHRLEVLLKSANGKWSVIKVQRGVNFFFDQLKSQIESDYYKKLSRTKSELWNDAQAPVSKAKPKNSPNLVQNNISNNSIIRKQSRGLGKKILIGGSLLLISLITLAVVTTVVETRQEARNPTIYNLSNTKSGDSDEYSDEEAEVEELDESTSSNVDSQVDEEVTNSTLREQLIKLAKQVLAEDHPGAKVRIDDAGYQISRRGNGYYQLKSQYEANDGVSNYVVLINPTKGIVSEIKESKAE</sequence>
<keyword evidence="2" id="KW-0472">Membrane</keyword>
<dbReference type="AlphaFoldDB" id="A0A4P6YV49"/>
<dbReference type="KEGG" id="wei:EQG49_09085"/>
<name>A0A4P6YV49_9LACO</name>
<dbReference type="RefSeq" id="WP_133363693.1">
    <property type="nucleotide sequence ID" value="NZ_CP037940.1"/>
</dbReference>
<evidence type="ECO:0000313" key="3">
    <source>
        <dbReference type="EMBL" id="QBO36616.1"/>
    </source>
</evidence>
<organism evidence="3 4">
    <name type="scientific">Periweissella cryptocerci</name>
    <dbReference type="NCBI Taxonomy" id="2506420"/>
    <lineage>
        <taxon>Bacteria</taxon>
        <taxon>Bacillati</taxon>
        <taxon>Bacillota</taxon>
        <taxon>Bacilli</taxon>
        <taxon>Lactobacillales</taxon>
        <taxon>Lactobacillaceae</taxon>
        <taxon>Periweissella</taxon>
    </lineage>
</organism>
<gene>
    <name evidence="3" type="ORF">EQG49_09085</name>
</gene>
<dbReference type="Proteomes" id="UP000292886">
    <property type="component" value="Chromosome"/>
</dbReference>
<feature type="transmembrane region" description="Helical" evidence="2">
    <location>
        <begin position="273"/>
        <end position="294"/>
    </location>
</feature>
<accession>A0A4P6YV49</accession>
<evidence type="ECO:0000256" key="2">
    <source>
        <dbReference type="SAM" id="Phobius"/>
    </source>
</evidence>
<feature type="compositionally biased region" description="Acidic residues" evidence="1">
    <location>
        <begin position="316"/>
        <end position="331"/>
    </location>
</feature>
<keyword evidence="2" id="KW-0812">Transmembrane</keyword>
<dbReference type="EMBL" id="CP037940">
    <property type="protein sequence ID" value="QBO36616.1"/>
    <property type="molecule type" value="Genomic_DNA"/>
</dbReference>
<keyword evidence="4" id="KW-1185">Reference proteome</keyword>
<reference evidence="4" key="1">
    <citation type="submission" date="2019-03" db="EMBL/GenBank/DDBJ databases">
        <title>Weissella sp. 26KH-42 Genome sequencing.</title>
        <authorList>
            <person name="Heo J."/>
            <person name="Kim S.-J."/>
            <person name="Kim J.-S."/>
            <person name="Hong S.-B."/>
            <person name="Kwon S.-W."/>
        </authorList>
    </citation>
    <scope>NUCLEOTIDE SEQUENCE [LARGE SCALE GENOMIC DNA]</scope>
    <source>
        <strain evidence="4">26KH-42</strain>
    </source>
</reference>